<reference evidence="1" key="1">
    <citation type="submission" date="2023-11" db="EMBL/GenBank/DDBJ databases">
        <authorList>
            <person name="Poullet M."/>
        </authorList>
    </citation>
    <scope>NUCLEOTIDE SEQUENCE</scope>
    <source>
        <strain evidence="1">E1834</strain>
    </source>
</reference>
<proteinExistence type="predicted"/>
<keyword evidence="2" id="KW-1185">Reference proteome</keyword>
<comment type="caution">
    <text evidence="1">The sequence shown here is derived from an EMBL/GenBank/DDBJ whole genome shotgun (WGS) entry which is preliminary data.</text>
</comment>
<dbReference type="Proteomes" id="UP001497535">
    <property type="component" value="Unassembled WGS sequence"/>
</dbReference>
<sequence>MGKKNYIVYNCQNFHKMLNKWQLLVIYSNYFLIVFLNILKLVFHLIQK</sequence>
<dbReference type="EMBL" id="CAVMJV010000049">
    <property type="protein sequence ID" value="CAK5082916.1"/>
    <property type="molecule type" value="Genomic_DNA"/>
</dbReference>
<name>A0ACB0ZVI4_MELEN</name>
<evidence type="ECO:0000313" key="2">
    <source>
        <dbReference type="Proteomes" id="UP001497535"/>
    </source>
</evidence>
<gene>
    <name evidence="1" type="ORF">MENTE1834_LOCUS30222</name>
</gene>
<protein>
    <submittedName>
        <fullName evidence="1">Uncharacterized protein</fullName>
    </submittedName>
</protein>
<organism evidence="1 2">
    <name type="scientific">Meloidogyne enterolobii</name>
    <name type="common">Root-knot nematode worm</name>
    <name type="synonym">Meloidogyne mayaguensis</name>
    <dbReference type="NCBI Taxonomy" id="390850"/>
    <lineage>
        <taxon>Eukaryota</taxon>
        <taxon>Metazoa</taxon>
        <taxon>Ecdysozoa</taxon>
        <taxon>Nematoda</taxon>
        <taxon>Chromadorea</taxon>
        <taxon>Rhabditida</taxon>
        <taxon>Tylenchina</taxon>
        <taxon>Tylenchomorpha</taxon>
        <taxon>Tylenchoidea</taxon>
        <taxon>Meloidogynidae</taxon>
        <taxon>Meloidogyninae</taxon>
        <taxon>Meloidogyne</taxon>
    </lineage>
</organism>
<evidence type="ECO:0000313" key="1">
    <source>
        <dbReference type="EMBL" id="CAK5082916.1"/>
    </source>
</evidence>
<accession>A0ACB0ZVI4</accession>